<gene>
    <name evidence="2" type="ORF">BDW59DRAFT_164110</name>
</gene>
<feature type="compositionally biased region" description="Acidic residues" evidence="1">
    <location>
        <begin position="135"/>
        <end position="148"/>
    </location>
</feature>
<proteinExistence type="predicted"/>
<evidence type="ECO:0000313" key="2">
    <source>
        <dbReference type="EMBL" id="KAL2821772.1"/>
    </source>
</evidence>
<name>A0ABR4I456_9EURO</name>
<evidence type="ECO:0000313" key="3">
    <source>
        <dbReference type="Proteomes" id="UP001610335"/>
    </source>
</evidence>
<feature type="region of interest" description="Disordered" evidence="1">
    <location>
        <begin position="74"/>
        <end position="148"/>
    </location>
</feature>
<dbReference type="EMBL" id="JBFXLS010000062">
    <property type="protein sequence ID" value="KAL2821772.1"/>
    <property type="molecule type" value="Genomic_DNA"/>
</dbReference>
<accession>A0ABR4I456</accession>
<sequence length="148" mass="15705">MATKSNTTATEPDGVPQNDIRFSFEILRNIDTDGKVDLTKIAEAMGYTNVNSVGNRFRELRKRYGFMTLECKAGSSPVKEKTGPKVDGSPTKRGAGRPKKGAVRKGAKVSSATPIPAMDPVSKAEESAAAGAEAGDVDAGEVKEEEEE</sequence>
<reference evidence="2 3" key="1">
    <citation type="submission" date="2024-07" db="EMBL/GenBank/DDBJ databases">
        <title>Section-level genome sequencing and comparative genomics of Aspergillus sections Usti and Cavernicolus.</title>
        <authorList>
            <consortium name="Lawrence Berkeley National Laboratory"/>
            <person name="Nybo J.L."/>
            <person name="Vesth T.C."/>
            <person name="Theobald S."/>
            <person name="Frisvad J.C."/>
            <person name="Larsen T.O."/>
            <person name="Kjaerboelling I."/>
            <person name="Rothschild-Mancinelli K."/>
            <person name="Lyhne E.K."/>
            <person name="Kogle M.E."/>
            <person name="Barry K."/>
            <person name="Clum A."/>
            <person name="Na H."/>
            <person name="Ledsgaard L."/>
            <person name="Lin J."/>
            <person name="Lipzen A."/>
            <person name="Kuo A."/>
            <person name="Riley R."/>
            <person name="Mondo S."/>
            <person name="LaButti K."/>
            <person name="Haridas S."/>
            <person name="Pangalinan J."/>
            <person name="Salamov A.A."/>
            <person name="Simmons B.A."/>
            <person name="Magnuson J.K."/>
            <person name="Chen J."/>
            <person name="Drula E."/>
            <person name="Henrissat B."/>
            <person name="Wiebenga A."/>
            <person name="Lubbers R.J."/>
            <person name="Gomes A.C."/>
            <person name="Makela M.R."/>
            <person name="Stajich J."/>
            <person name="Grigoriev I.V."/>
            <person name="Mortensen U.H."/>
            <person name="De vries R.P."/>
            <person name="Baker S.E."/>
            <person name="Andersen M.R."/>
        </authorList>
    </citation>
    <scope>NUCLEOTIDE SEQUENCE [LARGE SCALE GENOMIC DNA]</scope>
    <source>
        <strain evidence="2 3">CBS 600.67</strain>
    </source>
</reference>
<protein>
    <submittedName>
        <fullName evidence="2">Uncharacterized protein</fullName>
    </submittedName>
</protein>
<organism evidence="2 3">
    <name type="scientific">Aspergillus cavernicola</name>
    <dbReference type="NCBI Taxonomy" id="176166"/>
    <lineage>
        <taxon>Eukaryota</taxon>
        <taxon>Fungi</taxon>
        <taxon>Dikarya</taxon>
        <taxon>Ascomycota</taxon>
        <taxon>Pezizomycotina</taxon>
        <taxon>Eurotiomycetes</taxon>
        <taxon>Eurotiomycetidae</taxon>
        <taxon>Eurotiales</taxon>
        <taxon>Aspergillaceae</taxon>
        <taxon>Aspergillus</taxon>
        <taxon>Aspergillus subgen. Nidulantes</taxon>
    </lineage>
</organism>
<dbReference type="Proteomes" id="UP001610335">
    <property type="component" value="Unassembled WGS sequence"/>
</dbReference>
<comment type="caution">
    <text evidence="2">The sequence shown here is derived from an EMBL/GenBank/DDBJ whole genome shotgun (WGS) entry which is preliminary data.</text>
</comment>
<keyword evidence="3" id="KW-1185">Reference proteome</keyword>
<evidence type="ECO:0000256" key="1">
    <source>
        <dbReference type="SAM" id="MobiDB-lite"/>
    </source>
</evidence>
<feature type="compositionally biased region" description="Basic residues" evidence="1">
    <location>
        <begin position="94"/>
        <end position="107"/>
    </location>
</feature>